<name>A0A7C2NUV1_9PLAN</name>
<dbReference type="Pfam" id="PF05016">
    <property type="entry name" value="ParE_toxin"/>
    <property type="match status" value="1"/>
</dbReference>
<gene>
    <name evidence="2" type="ORF">ENQ76_00270</name>
</gene>
<dbReference type="InterPro" id="IPR035093">
    <property type="entry name" value="RelE/ParE_toxin_dom_sf"/>
</dbReference>
<protein>
    <submittedName>
        <fullName evidence="2">Type II toxin-antitoxin system RelE/ParE family toxin</fullName>
    </submittedName>
</protein>
<sequence>MKADNMAVIFHPAAVQEFLRSRRWYAKRDLRVEQRFAEAVNDAIARAEAAPESHPVFRGQFREVRVRRFPFAIYFRLENAAGNPSIAVYAVAHTSRRAGYWVRRRSPGE</sequence>
<keyword evidence="1" id="KW-1277">Toxin-antitoxin system</keyword>
<evidence type="ECO:0000256" key="1">
    <source>
        <dbReference type="ARBA" id="ARBA00022649"/>
    </source>
</evidence>
<comment type="caution">
    <text evidence="2">The sequence shown here is derived from an EMBL/GenBank/DDBJ whole genome shotgun (WGS) entry which is preliminary data.</text>
</comment>
<dbReference type="Gene3D" id="3.30.2310.20">
    <property type="entry name" value="RelE-like"/>
    <property type="match status" value="1"/>
</dbReference>
<reference evidence="2" key="1">
    <citation type="journal article" date="2020" name="mSystems">
        <title>Genome- and Community-Level Interaction Insights into Carbon Utilization and Element Cycling Functions of Hydrothermarchaeota in Hydrothermal Sediment.</title>
        <authorList>
            <person name="Zhou Z."/>
            <person name="Liu Y."/>
            <person name="Xu W."/>
            <person name="Pan J."/>
            <person name="Luo Z.H."/>
            <person name="Li M."/>
        </authorList>
    </citation>
    <scope>NUCLEOTIDE SEQUENCE [LARGE SCALE GENOMIC DNA]</scope>
    <source>
        <strain evidence="2">SpSt-339</strain>
    </source>
</reference>
<dbReference type="InterPro" id="IPR007712">
    <property type="entry name" value="RelE/ParE_toxin"/>
</dbReference>
<evidence type="ECO:0000313" key="2">
    <source>
        <dbReference type="EMBL" id="HEN13890.1"/>
    </source>
</evidence>
<dbReference type="AlphaFoldDB" id="A0A7C2NUV1"/>
<proteinExistence type="predicted"/>
<organism evidence="2">
    <name type="scientific">Schlesneria paludicola</name>
    <dbReference type="NCBI Taxonomy" id="360056"/>
    <lineage>
        <taxon>Bacteria</taxon>
        <taxon>Pseudomonadati</taxon>
        <taxon>Planctomycetota</taxon>
        <taxon>Planctomycetia</taxon>
        <taxon>Planctomycetales</taxon>
        <taxon>Planctomycetaceae</taxon>
        <taxon>Schlesneria</taxon>
    </lineage>
</organism>
<accession>A0A7C2NUV1</accession>
<dbReference type="EMBL" id="DSOK01000008">
    <property type="protein sequence ID" value="HEN13890.1"/>
    <property type="molecule type" value="Genomic_DNA"/>
</dbReference>